<proteinExistence type="predicted"/>
<accession>A0A2C8FBU9</accession>
<dbReference type="AlphaFoldDB" id="A0A2C8FBU9"/>
<evidence type="ECO:0000313" key="1">
    <source>
        <dbReference type="EMBL" id="SOB59532.1"/>
    </source>
</evidence>
<reference evidence="2" key="1">
    <citation type="submission" date="2017-09" db="EMBL/GenBank/DDBJ databases">
        <authorList>
            <person name="Regsiter A."/>
            <person name="William W."/>
        </authorList>
    </citation>
    <scope>NUCLEOTIDE SEQUENCE [LARGE SCALE GENOMIC DNA]</scope>
    <source>
        <strain evidence="2">500-1</strain>
    </source>
</reference>
<gene>
    <name evidence="1" type="ORF">DPRO_2623</name>
</gene>
<sequence length="49" mass="5848">MENWVPLFSNGGKRVFALNSEDIQITSLIRQYLLQDELLIYTVERVDYR</sequence>
<evidence type="ECO:0000313" key="2">
    <source>
        <dbReference type="Proteomes" id="UP000219215"/>
    </source>
</evidence>
<organism evidence="1 2">
    <name type="scientific">Pseudodesulfovibrio profundus</name>
    <dbReference type="NCBI Taxonomy" id="57320"/>
    <lineage>
        <taxon>Bacteria</taxon>
        <taxon>Pseudomonadati</taxon>
        <taxon>Thermodesulfobacteriota</taxon>
        <taxon>Desulfovibrionia</taxon>
        <taxon>Desulfovibrionales</taxon>
        <taxon>Desulfovibrionaceae</taxon>
    </lineage>
</organism>
<dbReference type="KEGG" id="pprf:DPRO_2623"/>
<protein>
    <submittedName>
        <fullName evidence="1">Uncharacterized protein</fullName>
    </submittedName>
</protein>
<dbReference type="EMBL" id="LT907975">
    <property type="protein sequence ID" value="SOB59532.1"/>
    <property type="molecule type" value="Genomic_DNA"/>
</dbReference>
<keyword evidence="2" id="KW-1185">Reference proteome</keyword>
<dbReference type="Proteomes" id="UP000219215">
    <property type="component" value="Chromosome DPRO"/>
</dbReference>
<name>A0A2C8FBU9_9BACT</name>